<comment type="subcellular location">
    <subcellularLocation>
        <location evidence="1">Membrane</location>
        <topology evidence="1">Single-pass membrane protein</topology>
    </subcellularLocation>
</comment>
<evidence type="ECO:0000256" key="2">
    <source>
        <dbReference type="ARBA" id="ARBA00022692"/>
    </source>
</evidence>
<organism evidence="6 7">
    <name type="scientific">Desulfofustis glycolicus DSM 9705</name>
    <dbReference type="NCBI Taxonomy" id="1121409"/>
    <lineage>
        <taxon>Bacteria</taxon>
        <taxon>Pseudomonadati</taxon>
        <taxon>Thermodesulfobacteriota</taxon>
        <taxon>Desulfobulbia</taxon>
        <taxon>Desulfobulbales</taxon>
        <taxon>Desulfocapsaceae</taxon>
        <taxon>Desulfofustis</taxon>
    </lineage>
</organism>
<dbReference type="STRING" id="1121409.SAMN02745124_00601"/>
<evidence type="ECO:0000256" key="4">
    <source>
        <dbReference type="ARBA" id="ARBA00023136"/>
    </source>
</evidence>
<keyword evidence="2" id="KW-0812">Transmembrane</keyword>
<dbReference type="GO" id="GO:0097347">
    <property type="term" value="C:TAM protein secretion complex"/>
    <property type="evidence" value="ECO:0007669"/>
    <property type="project" value="TreeGrafter"/>
</dbReference>
<feature type="domain" description="Translocation and assembly module TamB C-terminal" evidence="5">
    <location>
        <begin position="916"/>
        <end position="1254"/>
    </location>
</feature>
<evidence type="ECO:0000313" key="7">
    <source>
        <dbReference type="Proteomes" id="UP000184139"/>
    </source>
</evidence>
<accession>A0A1M5T4U8</accession>
<keyword evidence="4" id="KW-0472">Membrane</keyword>
<keyword evidence="3" id="KW-1133">Transmembrane helix</keyword>
<evidence type="ECO:0000259" key="5">
    <source>
        <dbReference type="Pfam" id="PF04357"/>
    </source>
</evidence>
<dbReference type="EMBL" id="FQXS01000002">
    <property type="protein sequence ID" value="SHH45726.1"/>
    <property type="molecule type" value="Genomic_DNA"/>
</dbReference>
<dbReference type="PANTHER" id="PTHR36985">
    <property type="entry name" value="TRANSLOCATION AND ASSEMBLY MODULE SUBUNIT TAMB"/>
    <property type="match status" value="1"/>
</dbReference>
<dbReference type="Proteomes" id="UP000184139">
    <property type="component" value="Unassembled WGS sequence"/>
</dbReference>
<name>A0A1M5T4U8_9BACT</name>
<dbReference type="AlphaFoldDB" id="A0A1M5T4U8"/>
<dbReference type="Pfam" id="PF04357">
    <property type="entry name" value="TamB"/>
    <property type="match status" value="1"/>
</dbReference>
<evidence type="ECO:0000313" key="6">
    <source>
        <dbReference type="EMBL" id="SHH45726.1"/>
    </source>
</evidence>
<reference evidence="6 7" key="1">
    <citation type="submission" date="2016-11" db="EMBL/GenBank/DDBJ databases">
        <authorList>
            <person name="Jaros S."/>
            <person name="Januszkiewicz K."/>
            <person name="Wedrychowicz H."/>
        </authorList>
    </citation>
    <scope>NUCLEOTIDE SEQUENCE [LARGE SCALE GENOMIC DNA]</scope>
    <source>
        <strain evidence="6 7">DSM 9705</strain>
    </source>
</reference>
<proteinExistence type="predicted"/>
<evidence type="ECO:0000256" key="1">
    <source>
        <dbReference type="ARBA" id="ARBA00004167"/>
    </source>
</evidence>
<evidence type="ECO:0000256" key="3">
    <source>
        <dbReference type="ARBA" id="ARBA00022989"/>
    </source>
</evidence>
<keyword evidence="7" id="KW-1185">Reference proteome</keyword>
<dbReference type="GO" id="GO:0009306">
    <property type="term" value="P:protein secretion"/>
    <property type="evidence" value="ECO:0007669"/>
    <property type="project" value="InterPro"/>
</dbReference>
<gene>
    <name evidence="6" type="ORF">SAMN02745124_00601</name>
</gene>
<dbReference type="GO" id="GO:0005886">
    <property type="term" value="C:plasma membrane"/>
    <property type="evidence" value="ECO:0007669"/>
    <property type="project" value="InterPro"/>
</dbReference>
<dbReference type="PANTHER" id="PTHR36985:SF1">
    <property type="entry name" value="TRANSLOCATION AND ASSEMBLY MODULE SUBUNIT TAMB"/>
    <property type="match status" value="1"/>
</dbReference>
<sequence length="1255" mass="131679">MVIAGGVVCLVLLALVAALLFSNAGLSTTVRLVSGLSGGGVVIGESHGRLAGAWRLENVVVEMSGGRITIGELACRWQPRKLLRGTLSIGALTARQVMVTVADTEQGETETAPVKGPGELPSLSLPFAILLGSLEVNELSVRDEAGGELFPLIRMSAGLALEHGQLNLTEMRLQTADFQLDLAGSVRSTGDWPLNLDGSWSAALPGCHQLQGTAVVDGSVAAAEILLQLEQPQAVTMNTTLTGLPGQPSWQVQAGGRQLDPAAICPAWPAATLDLSLAASGSNTDYRGDIAITAAAPDLPAVSVTLPVSGTLAGLILEHGRFEGVGGSGRLDGRLSWRDELSWQLELDGSGFDPGSFNPSLAGPLDLTVRADGRVGDAGLSWQAELVALHYQSEFIDEPLTGRALLTGSTTGLDGDVQFTAGGSSVSARAAVGWIDGVDWDGRVVLDAFDPSLLDDLPGGAIDATIASRGRSGGQHLEVESTVERLSGRLAGYQIAGGGGLTYRDGRLLVNDLQVQNGANRLVIDGTVDDRLDLKIVVDGAELERLYEPLRGDVALSGRLSGTRSAPVVDGRLTATSLAYRGYGLQSGSGTIRFGHDGPETIDVGVQVRELTGDGLTVERGGLQVVGSRGDHRVDLDLRAAAGHLRVMLTGALSEQWRWAGTLHEAGFVSEMYGEWQQRGTAACLFGADQVEVDGLCIASGASSLCSDGAWHSAGDWSVDLSSLRLALGDLHGWGVANSPLAGTVEGNLSLGGEGILLRHAAGMFSAAELSINVGEGGWYPELRWNDSRLDVKLVDQRLTAGLSSRFSDASLLTARLAINEMTGFDADFRRLPVSGWLRLDDVAPDPLAPLTDDYLLPSGRLTADLNIGGELGRPWLSGRVVLEDGQIGFPELGIALSDLQGTVHGRGERLTVELRGRSGDGTAHGSGEMSFPGSGWSGNFRISGDKCLLVDQSELMIVASPQVELAIGPDGGSLNGRVLVPEALVQPEEMRGSVSPSSDVVFEDQNEESSAWPFRFTVDVELGEKVRVEGYGVDAELTGGLVVSDTPEQGVTGRGELVVADGTFALYGQPLQISRGRLVFSGAMIDNPDLDIVARKTVQGAAFGSDGAVVGVKVTGSAQDYHLELFSQPTMAENDIVAYLLLDKPIAAGDDSSRGIVNEAISAVGLAAGNDILGDISGFLPIDDLHLEGSADQGGASLVLGKRLTDDLSISYDFNLFEHAAAFRVRYEFGRGFSVQSRNSIESNGVELLYSFER</sequence>
<dbReference type="InterPro" id="IPR007452">
    <property type="entry name" value="TamB_C"/>
</dbReference>
<protein>
    <submittedName>
        <fullName evidence="6">Autotransporter secretion inner membrane protein TamB</fullName>
    </submittedName>
</protein>